<dbReference type="SMART" id="SM00389">
    <property type="entry name" value="HOX"/>
    <property type="match status" value="1"/>
</dbReference>
<evidence type="ECO:0000256" key="1">
    <source>
        <dbReference type="ARBA" id="ARBA00004123"/>
    </source>
</evidence>
<gene>
    <name evidence="11" type="ORF">SAY86_023685</name>
</gene>
<dbReference type="InterPro" id="IPR050224">
    <property type="entry name" value="TALE_homeobox"/>
</dbReference>
<feature type="compositionally biased region" description="Polar residues" evidence="9">
    <location>
        <begin position="564"/>
        <end position="578"/>
    </location>
</feature>
<accession>A0AAN7R9J7</accession>
<dbReference type="Pfam" id="PF07526">
    <property type="entry name" value="POX"/>
    <property type="match status" value="1"/>
</dbReference>
<keyword evidence="12" id="KW-1185">Reference proteome</keyword>
<keyword evidence="7 8" id="KW-0539">Nucleus</keyword>
<dbReference type="InterPro" id="IPR009057">
    <property type="entry name" value="Homeodomain-like_sf"/>
</dbReference>
<feature type="region of interest" description="Disordered" evidence="9">
    <location>
        <begin position="263"/>
        <end position="314"/>
    </location>
</feature>
<feature type="compositionally biased region" description="Polar residues" evidence="9">
    <location>
        <begin position="517"/>
        <end position="540"/>
    </location>
</feature>
<dbReference type="Pfam" id="PF05920">
    <property type="entry name" value="Homeobox_KN"/>
    <property type="match status" value="1"/>
</dbReference>
<sequence length="655" mass="71862">MGIAAARPIFFHHSSNKFPLVTPRDPSDHPLPALKSMSQNYSPSFFNIRDNSFEPSNDEGLQHDQFQRAAQQIRCDKMRLRGFEPMVEIHQEEAEEGMLSEMFNFPVPGSGCSGGGTVELLLDHSAVPFPSVLPPPRPLPPPPNQFTFGGGGYNSEISFIQSQGLSLSLSSSLQHLEAARASDGLLLFNGQGANISPAASFIPQNSHKPWFEIQRQDHRPAHIGYGSQLLVVNVLRTSKYFKAAKELLEEFCSVGRGHLKKAELRRSTNPSPQCLSSSSGKNNHSGDAGGGGVSSSSSSRCRENPPLSAADRMEHQRRKVRLLSMLDEVDGRYSQYCEQMQMVVTSFDLVMGFGSAVPYTALAQKAMSRHFRCLRDAVEMQLKHSCNLLGEKDGMGTSGITRGETPRLKLLDQSFRRRRVLQDAGIMPEQEVWRPQRGLPERSVDILRAWLFENFLHPYPSEADKHLLARQTGLSKNQVANWFINARVRLWKPMVEEMYQQEAKDEEEGDRDYQRGRNPSSATNTAAIHSSQNPTATAKTTEIFAPESDPSIPSPISQDPSKAPPQSNSNGRHPSSSAAEAAKGRPIQPGLGPGRQLQKRRVEEDASCPSGGFSPDYGLAGDVDISSALIKLGASAGDVSLTLGLQHAGNFGLIN</sequence>
<dbReference type="GO" id="GO:0003677">
    <property type="term" value="F:DNA binding"/>
    <property type="evidence" value="ECO:0007669"/>
    <property type="project" value="UniProtKB-UniRule"/>
</dbReference>
<evidence type="ECO:0000256" key="2">
    <source>
        <dbReference type="ARBA" id="ARBA00006454"/>
    </source>
</evidence>
<evidence type="ECO:0000256" key="7">
    <source>
        <dbReference type="ARBA" id="ARBA00023242"/>
    </source>
</evidence>
<keyword evidence="3" id="KW-0805">Transcription regulation</keyword>
<evidence type="ECO:0000256" key="4">
    <source>
        <dbReference type="ARBA" id="ARBA00023125"/>
    </source>
</evidence>
<comment type="caution">
    <text evidence="11">The sequence shown here is derived from an EMBL/GenBank/DDBJ whole genome shotgun (WGS) entry which is preliminary data.</text>
</comment>
<feature type="region of interest" description="Disordered" evidence="9">
    <location>
        <begin position="501"/>
        <end position="617"/>
    </location>
</feature>
<feature type="compositionally biased region" description="Low complexity" evidence="9">
    <location>
        <begin position="546"/>
        <end position="561"/>
    </location>
</feature>
<dbReference type="PANTHER" id="PTHR11850">
    <property type="entry name" value="HOMEOBOX PROTEIN TRANSCRIPTION FACTORS"/>
    <property type="match status" value="1"/>
</dbReference>
<protein>
    <recommendedName>
        <fullName evidence="10">Homeobox domain-containing protein</fullName>
    </recommendedName>
</protein>
<evidence type="ECO:0000256" key="6">
    <source>
        <dbReference type="ARBA" id="ARBA00023163"/>
    </source>
</evidence>
<comment type="subcellular location">
    <subcellularLocation>
        <location evidence="1 8">Nucleus</location>
    </subcellularLocation>
</comment>
<dbReference type="PROSITE" id="PS50071">
    <property type="entry name" value="HOMEOBOX_2"/>
    <property type="match status" value="1"/>
</dbReference>
<feature type="DNA-binding region" description="Homeobox" evidence="8">
    <location>
        <begin position="432"/>
        <end position="494"/>
    </location>
</feature>
<feature type="domain" description="Homeobox" evidence="10">
    <location>
        <begin position="430"/>
        <end position="493"/>
    </location>
</feature>
<proteinExistence type="inferred from homology"/>
<dbReference type="AlphaFoldDB" id="A0AAN7R9J7"/>
<keyword evidence="5 8" id="KW-0371">Homeobox</keyword>
<keyword evidence="4 8" id="KW-0238">DNA-binding</keyword>
<dbReference type="InterPro" id="IPR008422">
    <property type="entry name" value="KN_HD"/>
</dbReference>
<evidence type="ECO:0000256" key="8">
    <source>
        <dbReference type="PROSITE-ProRule" id="PRU00108"/>
    </source>
</evidence>
<dbReference type="CDD" id="cd00086">
    <property type="entry name" value="homeodomain"/>
    <property type="match status" value="1"/>
</dbReference>
<dbReference type="GO" id="GO:0005634">
    <property type="term" value="C:nucleus"/>
    <property type="evidence" value="ECO:0007669"/>
    <property type="project" value="UniProtKB-SubCell"/>
</dbReference>
<dbReference type="SUPFAM" id="SSF46689">
    <property type="entry name" value="Homeodomain-like"/>
    <property type="match status" value="1"/>
</dbReference>
<evidence type="ECO:0000256" key="3">
    <source>
        <dbReference type="ARBA" id="ARBA00023015"/>
    </source>
</evidence>
<dbReference type="Gene3D" id="1.10.10.60">
    <property type="entry name" value="Homeodomain-like"/>
    <property type="match status" value="1"/>
</dbReference>
<evidence type="ECO:0000313" key="12">
    <source>
        <dbReference type="Proteomes" id="UP001346149"/>
    </source>
</evidence>
<keyword evidence="6" id="KW-0804">Transcription</keyword>
<dbReference type="InterPro" id="IPR001356">
    <property type="entry name" value="HD"/>
</dbReference>
<dbReference type="Proteomes" id="UP001346149">
    <property type="component" value="Unassembled WGS sequence"/>
</dbReference>
<evidence type="ECO:0000256" key="5">
    <source>
        <dbReference type="ARBA" id="ARBA00023155"/>
    </source>
</evidence>
<dbReference type="GO" id="GO:0006355">
    <property type="term" value="P:regulation of DNA-templated transcription"/>
    <property type="evidence" value="ECO:0007669"/>
    <property type="project" value="InterPro"/>
</dbReference>
<name>A0AAN7R9J7_TRANT</name>
<evidence type="ECO:0000313" key="11">
    <source>
        <dbReference type="EMBL" id="KAK4793250.1"/>
    </source>
</evidence>
<evidence type="ECO:0000256" key="9">
    <source>
        <dbReference type="SAM" id="MobiDB-lite"/>
    </source>
</evidence>
<dbReference type="SMART" id="SM00574">
    <property type="entry name" value="POX"/>
    <property type="match status" value="1"/>
</dbReference>
<evidence type="ECO:0000259" key="10">
    <source>
        <dbReference type="PROSITE" id="PS50071"/>
    </source>
</evidence>
<dbReference type="EMBL" id="JAXQNO010000008">
    <property type="protein sequence ID" value="KAK4793250.1"/>
    <property type="molecule type" value="Genomic_DNA"/>
</dbReference>
<reference evidence="11 12" key="1">
    <citation type="journal article" date="2023" name="Hortic Res">
        <title>Pangenome of water caltrop reveals structural variations and asymmetric subgenome divergence after allopolyploidization.</title>
        <authorList>
            <person name="Zhang X."/>
            <person name="Chen Y."/>
            <person name="Wang L."/>
            <person name="Yuan Y."/>
            <person name="Fang M."/>
            <person name="Shi L."/>
            <person name="Lu R."/>
            <person name="Comes H.P."/>
            <person name="Ma Y."/>
            <person name="Chen Y."/>
            <person name="Huang G."/>
            <person name="Zhou Y."/>
            <person name="Zheng Z."/>
            <person name="Qiu Y."/>
        </authorList>
    </citation>
    <scope>NUCLEOTIDE SEQUENCE [LARGE SCALE GENOMIC DNA]</scope>
    <source>
        <strain evidence="11">F231</strain>
    </source>
</reference>
<organism evidence="11 12">
    <name type="scientific">Trapa natans</name>
    <name type="common">Water chestnut</name>
    <dbReference type="NCBI Taxonomy" id="22666"/>
    <lineage>
        <taxon>Eukaryota</taxon>
        <taxon>Viridiplantae</taxon>
        <taxon>Streptophyta</taxon>
        <taxon>Embryophyta</taxon>
        <taxon>Tracheophyta</taxon>
        <taxon>Spermatophyta</taxon>
        <taxon>Magnoliopsida</taxon>
        <taxon>eudicotyledons</taxon>
        <taxon>Gunneridae</taxon>
        <taxon>Pentapetalae</taxon>
        <taxon>rosids</taxon>
        <taxon>malvids</taxon>
        <taxon>Myrtales</taxon>
        <taxon>Lythraceae</taxon>
        <taxon>Trapa</taxon>
    </lineage>
</organism>
<feature type="compositionally biased region" description="Polar residues" evidence="9">
    <location>
        <begin position="267"/>
        <end position="283"/>
    </location>
</feature>
<comment type="similarity">
    <text evidence="2">Belongs to the TALE/BELL homeobox family.</text>
</comment>
<dbReference type="InterPro" id="IPR006563">
    <property type="entry name" value="POX_dom"/>
</dbReference>